<feature type="signal peptide" evidence="2">
    <location>
        <begin position="1"/>
        <end position="20"/>
    </location>
</feature>
<feature type="region of interest" description="Disordered" evidence="1">
    <location>
        <begin position="532"/>
        <end position="558"/>
    </location>
</feature>
<organism evidence="3 4">
    <name type="scientific">Phytoactinopolyspora alkaliphila</name>
    <dbReference type="NCBI Taxonomy" id="1783498"/>
    <lineage>
        <taxon>Bacteria</taxon>
        <taxon>Bacillati</taxon>
        <taxon>Actinomycetota</taxon>
        <taxon>Actinomycetes</taxon>
        <taxon>Jiangellales</taxon>
        <taxon>Jiangellaceae</taxon>
        <taxon>Phytoactinopolyspora</taxon>
    </lineage>
</organism>
<evidence type="ECO:0000256" key="2">
    <source>
        <dbReference type="SAM" id="SignalP"/>
    </source>
</evidence>
<reference evidence="3 4" key="1">
    <citation type="submission" date="2020-02" db="EMBL/GenBank/DDBJ databases">
        <authorList>
            <person name="Li X.-J."/>
            <person name="Feng X.-M."/>
        </authorList>
    </citation>
    <scope>NUCLEOTIDE SEQUENCE [LARGE SCALE GENOMIC DNA]</scope>
    <source>
        <strain evidence="3 4">CGMCC 4.7225</strain>
    </source>
</reference>
<dbReference type="Gene3D" id="2.60.120.560">
    <property type="entry name" value="Exo-inulinase, domain 1"/>
    <property type="match status" value="1"/>
</dbReference>
<keyword evidence="2" id="KW-0732">Signal</keyword>
<accession>A0A6N9YK76</accession>
<protein>
    <submittedName>
        <fullName evidence="3">Uncharacterized protein</fullName>
    </submittedName>
</protein>
<proteinExistence type="predicted"/>
<evidence type="ECO:0000256" key="1">
    <source>
        <dbReference type="SAM" id="MobiDB-lite"/>
    </source>
</evidence>
<comment type="caution">
    <text evidence="3">The sequence shown here is derived from an EMBL/GenBank/DDBJ whole genome shotgun (WGS) entry which is preliminary data.</text>
</comment>
<dbReference type="RefSeq" id="WP_163818087.1">
    <property type="nucleotide sequence ID" value="NZ_JAAGOB010000004.1"/>
</dbReference>
<sequence length="1025" mass="110124">MTTLSSARRAAIVLTAGAMAVTGLTAATAAADQTPAQLPAVAQFDPHSVRLTDFTGPEQTIAPYLALVAHVANGVVDDDPELYGFIDCACWRVGVDAPTNARVQENALTMAYFYSMDRPWNPYYGDDALRLRLEAALTYWMSLQSPEGAFPELPHDTRSRPGTAFSLDFLGRTLLDVLDQGPGIDPDVRADVEQSIRRAAEWFLTDETQVWSEYGEIFSNQVAAGLTAISGLIHRLDDPELTALFRTRVDYLAERMQSPAGHYYEEAVGHRYSVQVMSKDLGHWADPETQPVIDVMQERYLDWLQYQALPEPDGSGFFINTALDARHSRWNYEEVMAIGAGHSWSARLAAARAFGDSAENVAQARDQWRAGGWATSVAPVVEQRRTRVDPVLIRDVFADEHYPTAAEKAAATAALRPMSEDGFTHHATSGKVDLTFLHAQRGGLLVGMAWGPQPNFPPGRPSQRTDWDYPRHGRQYLWHQDTGMVIQSHNAVRAGGPSVTGIDDELVWSTIVPGSGLVDAYLDHDVSFSQDGDHVAAPEDTATGSVSATSRRHDGGEGPVVTTTVDDDGLTVAVRSAGRFIERLPLALRHGDTMAWLDEDGVPQVTTTTADEATGLLIGRGAQAIEVRWDRPRQATVRPTSVVFPQTPALGTDPDVVGTLHLLDITGVDELTYRVGVVDDACLNSDLSPTVVIGGIDSKVENRDRGDGCTVLDLIAAGDPWPGHGTFVRHVDAVTRELRSADVLSAREAAAVRAAAAASAIGDDRAAIQLDATEVLAGSVVTGTVSGDGIDWARIAGPCVDGGQVEVPGAGSIELLVAETTLVGPCELSLTTRFTDGGSELDEATVDIVPDAEGVVFRDSFSGDAAGAWQVFDGNWSIDTGAYVQTDASLTGKRTGVRDLGFTDGFIEFDVEIVDAAGDPTNWAGVQLRTTRFGDNFTDSGYMVFMRQTGEVFVYKAGAGTIARGDVPASVPSRIRVEAQGPELTILADGEHVVTATDDEFTSGSVHLVTGRTHSRFDNVVVGQK</sequence>
<dbReference type="SUPFAM" id="SSF81853">
    <property type="entry name" value="Family 10 polysaccharide lyase"/>
    <property type="match status" value="1"/>
</dbReference>
<dbReference type="Proteomes" id="UP000469185">
    <property type="component" value="Unassembled WGS sequence"/>
</dbReference>
<gene>
    <name evidence="3" type="ORF">G1H11_08600</name>
</gene>
<evidence type="ECO:0000313" key="3">
    <source>
        <dbReference type="EMBL" id="NED95374.1"/>
    </source>
</evidence>
<feature type="chain" id="PRO_5038744421" evidence="2">
    <location>
        <begin position="21"/>
        <end position="1025"/>
    </location>
</feature>
<name>A0A6N9YK76_9ACTN</name>
<keyword evidence="4" id="KW-1185">Reference proteome</keyword>
<evidence type="ECO:0000313" key="4">
    <source>
        <dbReference type="Proteomes" id="UP000469185"/>
    </source>
</evidence>
<dbReference type="EMBL" id="JAAGOB010000004">
    <property type="protein sequence ID" value="NED95374.1"/>
    <property type="molecule type" value="Genomic_DNA"/>
</dbReference>
<dbReference type="AlphaFoldDB" id="A0A6N9YK76"/>